<evidence type="ECO:0000256" key="9">
    <source>
        <dbReference type="ARBA" id="ARBA00022882"/>
    </source>
</evidence>
<evidence type="ECO:0000259" key="19">
    <source>
        <dbReference type="PROSITE" id="PS50222"/>
    </source>
</evidence>
<feature type="transmembrane region" description="Helical" evidence="18">
    <location>
        <begin position="1466"/>
        <end position="1487"/>
    </location>
</feature>
<dbReference type="InterPro" id="IPR011992">
    <property type="entry name" value="EF-hand-dom_pair"/>
</dbReference>
<feature type="region of interest" description="Disordered" evidence="17">
    <location>
        <begin position="627"/>
        <end position="652"/>
    </location>
</feature>
<dbReference type="SUPFAM" id="SSF47473">
    <property type="entry name" value="EF-hand"/>
    <property type="match status" value="1"/>
</dbReference>
<gene>
    <name evidence="20" type="ORF">CLIB1423_37S00342</name>
</gene>
<comment type="similarity">
    <text evidence="15">Belongs to the calcium channel alpha-1 subunit (TC 1.A.1.11) family.</text>
</comment>
<dbReference type="PANTHER" id="PTHR45628:SF7">
    <property type="entry name" value="VOLTAGE-DEPENDENT CALCIUM CHANNEL TYPE A SUBUNIT ALPHA-1"/>
    <property type="match status" value="1"/>
</dbReference>
<keyword evidence="6" id="KW-0107">Calcium channel</keyword>
<feature type="transmembrane region" description="Helical" evidence="18">
    <location>
        <begin position="1757"/>
        <end position="1779"/>
    </location>
</feature>
<evidence type="ECO:0000256" key="14">
    <source>
        <dbReference type="ARBA" id="ARBA00023303"/>
    </source>
</evidence>
<evidence type="ECO:0000313" key="20">
    <source>
        <dbReference type="EMBL" id="CAH2355884.1"/>
    </source>
</evidence>
<evidence type="ECO:0000256" key="4">
    <source>
        <dbReference type="ARBA" id="ARBA00022553"/>
    </source>
</evidence>
<feature type="transmembrane region" description="Helical" evidence="18">
    <location>
        <begin position="1019"/>
        <end position="1038"/>
    </location>
</feature>
<proteinExistence type="inferred from homology"/>
<dbReference type="InterPro" id="IPR002048">
    <property type="entry name" value="EF_hand_dom"/>
</dbReference>
<feature type="compositionally biased region" description="Low complexity" evidence="17">
    <location>
        <begin position="62"/>
        <end position="75"/>
    </location>
</feature>
<dbReference type="FunFam" id="1.20.120.350:FF:000079">
    <property type="entry name" value="Calcium channel subunit Cch1"/>
    <property type="match status" value="1"/>
</dbReference>
<feature type="region of interest" description="Disordered" evidence="17">
    <location>
        <begin position="357"/>
        <end position="386"/>
    </location>
</feature>
<keyword evidence="3" id="KW-1003">Cell membrane</keyword>
<feature type="compositionally biased region" description="Basic and acidic residues" evidence="17">
    <location>
        <begin position="1"/>
        <end position="11"/>
    </location>
</feature>
<evidence type="ECO:0000256" key="12">
    <source>
        <dbReference type="ARBA" id="ARBA00023136"/>
    </source>
</evidence>
<evidence type="ECO:0000256" key="7">
    <source>
        <dbReference type="ARBA" id="ARBA00022692"/>
    </source>
</evidence>
<feature type="transmembrane region" description="Helical" evidence="18">
    <location>
        <begin position="1847"/>
        <end position="1864"/>
    </location>
</feature>
<evidence type="ECO:0000256" key="8">
    <source>
        <dbReference type="ARBA" id="ARBA00022837"/>
    </source>
</evidence>
<dbReference type="InterPro" id="IPR005821">
    <property type="entry name" value="Ion_trans_dom"/>
</dbReference>
<keyword evidence="21" id="KW-1185">Reference proteome</keyword>
<feature type="compositionally biased region" description="Acidic residues" evidence="17">
    <location>
        <begin position="1286"/>
        <end position="1303"/>
    </location>
</feature>
<dbReference type="Gene3D" id="1.20.120.350">
    <property type="entry name" value="Voltage-gated potassium channels. Chain C"/>
    <property type="match status" value="3"/>
</dbReference>
<organism evidence="20 21">
    <name type="scientific">[Candida] railenensis</name>
    <dbReference type="NCBI Taxonomy" id="45579"/>
    <lineage>
        <taxon>Eukaryota</taxon>
        <taxon>Fungi</taxon>
        <taxon>Dikarya</taxon>
        <taxon>Ascomycota</taxon>
        <taxon>Saccharomycotina</taxon>
        <taxon>Pichiomycetes</taxon>
        <taxon>Debaryomycetaceae</taxon>
        <taxon>Kurtzmaniella</taxon>
    </lineage>
</organism>
<feature type="compositionally biased region" description="Polar residues" evidence="17">
    <location>
        <begin position="187"/>
        <end position="199"/>
    </location>
</feature>
<keyword evidence="8" id="KW-0106">Calcium</keyword>
<evidence type="ECO:0000256" key="16">
    <source>
        <dbReference type="ARBA" id="ARBA00067459"/>
    </source>
</evidence>
<evidence type="ECO:0000256" key="15">
    <source>
        <dbReference type="ARBA" id="ARBA00061395"/>
    </source>
</evidence>
<accession>A0A9P0QW26</accession>
<feature type="region of interest" description="Disordered" evidence="17">
    <location>
        <begin position="317"/>
        <end position="338"/>
    </location>
</feature>
<evidence type="ECO:0000256" key="10">
    <source>
        <dbReference type="ARBA" id="ARBA00022989"/>
    </source>
</evidence>
<feature type="compositionally biased region" description="Basic and acidic residues" evidence="17">
    <location>
        <begin position="627"/>
        <end position="637"/>
    </location>
</feature>
<reference evidence="20" key="1">
    <citation type="submission" date="2022-03" db="EMBL/GenBank/DDBJ databases">
        <authorList>
            <person name="Legras J.-L."/>
            <person name="Devillers H."/>
            <person name="Grondin C."/>
        </authorList>
    </citation>
    <scope>NUCLEOTIDE SEQUENCE</scope>
    <source>
        <strain evidence="20">CLIB 1423</strain>
    </source>
</reference>
<keyword evidence="12 18" id="KW-0472">Membrane</keyword>
<dbReference type="Pfam" id="PF00520">
    <property type="entry name" value="Ion_trans"/>
    <property type="match status" value="4"/>
</dbReference>
<keyword evidence="2" id="KW-0813">Transport</keyword>
<feature type="transmembrane region" description="Helical" evidence="18">
    <location>
        <begin position="1433"/>
        <end position="1454"/>
    </location>
</feature>
<keyword evidence="7 18" id="KW-0812">Transmembrane</keyword>
<evidence type="ECO:0000256" key="1">
    <source>
        <dbReference type="ARBA" id="ARBA00004651"/>
    </source>
</evidence>
<dbReference type="GO" id="GO:0098703">
    <property type="term" value="P:calcium ion import across plasma membrane"/>
    <property type="evidence" value="ECO:0007669"/>
    <property type="project" value="TreeGrafter"/>
</dbReference>
<evidence type="ECO:0000256" key="18">
    <source>
        <dbReference type="SAM" id="Phobius"/>
    </source>
</evidence>
<feature type="compositionally biased region" description="Polar residues" evidence="17">
    <location>
        <begin position="319"/>
        <end position="338"/>
    </location>
</feature>
<evidence type="ECO:0000256" key="11">
    <source>
        <dbReference type="ARBA" id="ARBA00023065"/>
    </source>
</evidence>
<name>A0A9P0QW26_9ASCO</name>
<dbReference type="PROSITE" id="PS50222">
    <property type="entry name" value="EF_HAND_2"/>
    <property type="match status" value="1"/>
</dbReference>
<keyword evidence="11" id="KW-0406">Ion transport</keyword>
<feature type="region of interest" description="Disordered" evidence="17">
    <location>
        <begin position="1286"/>
        <end position="1318"/>
    </location>
</feature>
<feature type="compositionally biased region" description="Polar residues" evidence="17">
    <location>
        <begin position="365"/>
        <end position="385"/>
    </location>
</feature>
<feature type="transmembrane region" description="Helical" evidence="18">
    <location>
        <begin position="1791"/>
        <end position="1810"/>
    </location>
</feature>
<sequence length="2374" mass="271067">MEQGHGIREVPYEEEDDGNNQNHYNPFRSNYDNRTGGGSHQANRNSYLSTASAREERDGGFSTRTPSPAASRRSSQNPESTKSYISQAAENDDLEALKEGLSFALGTDDKEPEWFPVQKSSHGKDDQQERERKGSKLSKEVSNSTFQDDGSGAHSYAENIPLANLSLSRTKSQPDSNSHIFDKRQHPYQNVNSNNTSKARNFNLSVNTDLESGLLTAGSGGVSLKSHGSPKKNPDTTFLTVPGEGDLVPPTTPSTKKFAEVFSRLSDRIAAKSQVATTPVAKKAPLLPNLESAHNSIYDEGNLADDDIASHFVNKDGGDNNSLLMAKTRSGNNSSRHSQELFQNTASDGLGLYLDVQPTRDENMPDTSSDAPVTPSGSLQPNGSAASLLRGESDSILHQMNPFSSSRKDVTSASHSSKTRVSNLIEPSNMYLFGKTLKMFGPDSKIRQFCFKILADSKTNSILLSLLLLQVALLTYRQWNPIKMGGYYYHGNNWADYILMSINIAYTFEVFAKIITHGLFDDRIMYEECGLDYPDSSVFSKSYKYLSHSLQHTWGLNKLMPKANSTRQHIPDSFYANYQPSELDVKEINLDETKNTINPFDLTAQEIPDLRQKYMLSSHHDGVNFSEEFHGSKKSEKSASFSNSYQERRRDAEVRNGKKFVKANTFFIGPDKGQRQRQIDQLQLKRAFLRNSWNRIDFISMVTFWISLLLSINRYDVKHSIFIFRALSCLRILRFCNLTTGTSTILGAVKLALPQLVDVALFILCFWVLFGIIGVQSFKSSLSRQCVWTNPDDSEDTYINEGQYCGSYLNISNSAPMPYIQRDGTPSTVSKGYTCPIYSQCVSGQNPYGGTLSYDNILQSMEIVFVIMSVNTFTDIMYYTMDSDNVAACLFYIFGAFMLTVWLMNVFIAVIVKSFNITRMENEQKKLENGGKEPEAGFRIFGSRTLGKKATNAISEGAQAISSHAKRVDYLKNQSVFLKNYYRFEFIWILLISIDLIVQCTRKYDITDRRRTHLYRFECGFTACFALEIIIRFAAYLPNWRLFMAQKRNTFDLFLAIITSIIVLGPVKVGLGQAYYWLTCFQIMRFYRVVLFTNLTSSLWVKIIKNFKAIWDLTLFYFILLFLVSIILARYFEGTIPLDEVTDFDNIPYPMHTVPNSFVALYIITSTENWTEVMYPLQQYAKNISSRAYGSMMLIGWFFISNSILLNIFIAVIAHALEISESGKRKQQLIQFIENMTTKLQSLDSDSGILIKLKNKLFKKNGVHQDLEKAVINLLLSGTAVNDFLDDNEDEERNNENRDDDNERETNPVSPDNERTSSLAQKIRLPISNFKFWIKEKASKSVSMFENPFYDKNIVDHELTNFNPANFAKRIITDRNKLILKQNKFLEENPRFNKVFYVLAPNHPLRRFCQKIVKSSYGERIDGVEPHKVVSEVFLVVMFLMSLSLVFTACYLTPLYRNELIAQSGIWNWSTYIECVFTFTFTVEFLIKIIADGISFTPNAYLRSSWNLIDLIVLTSLWIETISFLKNDGNLSRIVRGLKALRALRLLTISTTAKNNFHNTMISGFGKIINAGIISLCLLFPFSIWGLNIFNGRLGVCLDGTSTKSNCYNEYTNTVFNWDVYSPNIYQEPYLQFNSFSTSFATLFEIVSLEGWVDLLGNVMASTGIGTPPQEFSTPINGVFVVLFNFVSTIFILTLFVSVIIVNYSKSTGRAYMTDDQISWYEVRKFLIQIKASKRKNLGDMNWLRRFSYKLTIEKSLIWKVYLNFILVLHVLALLIETFPDIDGVMIFREVIFVTSSFSFGVNAIMLMIGQGFDSFFRNKWNIFYLLVSWGALICTIIGFFISQQNIFININKLFLVGILTFIIPRSNRLSQLLKFASASLPTLISLSFTWMIVFLVFAIALNQIFGLTKIGPNGTDNLNLRSVPKALIVLFRCSFGEGWNYIMVDYTLSTPFCTENDGEGTSDCGNKQYAYILFVLWNVVSMYIFLNMFVSLILDSFSYINNRSSYIKLIQREEIRKFKRHWQKFDPEGTGYIDPQDLPKFLHRLDGALSFHFYTGSLEIKQLCKKWFIRNNPFDPYDITVRYDTIEETFENMDVPKIRERRLVYERFIEEALMNMKIFGDPGISFTRLILQLPLYIAFEEGQCLNLIDFLDRRLLLQKVEQKLKMKRAYDIVSTYVVRWKYRKDQELRKRGINAGAGPSIFVSDETENPFIDNYKGSEQNVEDFNALMFGSDDDDNNRQFDGNMYIPKVPIHVYKSADMRHRSSPKKNQDADDTNNQNARPQLFMKMPTNSANPATAGDLSPNNPFYPTFYATSSVEDIAVSQKSDISSSRNSYINVASIGEQLENTEWGEALRQVKSEHLSDDEREYHKNV</sequence>
<dbReference type="Gene3D" id="1.10.287.70">
    <property type="match status" value="4"/>
</dbReference>
<feature type="transmembrane region" description="Helical" evidence="18">
    <location>
        <begin position="1884"/>
        <end position="1906"/>
    </location>
</feature>
<feature type="transmembrane region" description="Helical" evidence="18">
    <location>
        <begin position="1970"/>
        <end position="1995"/>
    </location>
</feature>
<feature type="transmembrane region" description="Helical" evidence="18">
    <location>
        <begin position="1568"/>
        <end position="1590"/>
    </location>
</feature>
<keyword evidence="4" id="KW-0597">Phosphoprotein</keyword>
<dbReference type="Proteomes" id="UP000837801">
    <property type="component" value="Unassembled WGS sequence"/>
</dbReference>
<dbReference type="GO" id="GO:0005891">
    <property type="term" value="C:voltage-gated calcium channel complex"/>
    <property type="evidence" value="ECO:0007669"/>
    <property type="project" value="TreeGrafter"/>
</dbReference>
<dbReference type="PANTHER" id="PTHR45628">
    <property type="entry name" value="VOLTAGE-DEPENDENT CALCIUM CHANNEL TYPE A SUBUNIT ALPHA-1"/>
    <property type="match status" value="1"/>
</dbReference>
<dbReference type="InterPro" id="IPR027359">
    <property type="entry name" value="Volt_channel_dom_sf"/>
</dbReference>
<feature type="domain" description="EF-hand" evidence="19">
    <location>
        <begin position="2014"/>
        <end position="2049"/>
    </location>
</feature>
<feature type="transmembrane region" description="Helical" evidence="18">
    <location>
        <begin position="891"/>
        <end position="912"/>
    </location>
</feature>
<comment type="caution">
    <text evidence="20">The sequence shown here is derived from an EMBL/GenBank/DDBJ whole genome shotgun (WGS) entry which is preliminary data.</text>
</comment>
<evidence type="ECO:0000256" key="5">
    <source>
        <dbReference type="ARBA" id="ARBA00022568"/>
    </source>
</evidence>
<feature type="transmembrane region" description="Helical" evidence="18">
    <location>
        <begin position="1679"/>
        <end position="1704"/>
    </location>
</feature>
<feature type="compositionally biased region" description="Polar residues" evidence="17">
    <location>
        <begin position="76"/>
        <end position="89"/>
    </location>
</feature>
<dbReference type="InterPro" id="IPR050599">
    <property type="entry name" value="VDCC_alpha-1_subunit"/>
</dbReference>
<keyword evidence="5" id="KW-0109">Calcium transport</keyword>
<feature type="transmembrane region" description="Helical" evidence="18">
    <location>
        <begin position="1050"/>
        <end position="1069"/>
    </location>
</feature>
<feature type="transmembrane region" description="Helical" evidence="18">
    <location>
        <begin position="1113"/>
        <end position="1132"/>
    </location>
</feature>
<feature type="transmembrane region" description="Helical" evidence="18">
    <location>
        <begin position="863"/>
        <end position="879"/>
    </location>
</feature>
<evidence type="ECO:0000256" key="13">
    <source>
        <dbReference type="ARBA" id="ARBA00023180"/>
    </source>
</evidence>
<keyword evidence="13" id="KW-0325">Glycoprotein</keyword>
<dbReference type="GO" id="GO:0005509">
    <property type="term" value="F:calcium ion binding"/>
    <property type="evidence" value="ECO:0007669"/>
    <property type="project" value="InterPro"/>
</dbReference>
<feature type="transmembrane region" description="Helical" evidence="18">
    <location>
        <begin position="1194"/>
        <end position="1217"/>
    </location>
</feature>
<feature type="region of interest" description="Disordered" evidence="17">
    <location>
        <begin position="2260"/>
        <end position="2280"/>
    </location>
</feature>
<dbReference type="EMBL" id="CAKXYY010000037">
    <property type="protein sequence ID" value="CAH2355884.1"/>
    <property type="molecule type" value="Genomic_DNA"/>
</dbReference>
<evidence type="ECO:0000256" key="2">
    <source>
        <dbReference type="ARBA" id="ARBA00022448"/>
    </source>
</evidence>
<feature type="transmembrane region" description="Helical" evidence="18">
    <location>
        <begin position="1822"/>
        <end position="1841"/>
    </location>
</feature>
<keyword evidence="10 18" id="KW-1133">Transmembrane helix</keyword>
<feature type="compositionally biased region" description="Basic and acidic residues" evidence="17">
    <location>
        <begin position="122"/>
        <end position="139"/>
    </location>
</feature>
<feature type="region of interest" description="Disordered" evidence="17">
    <location>
        <begin position="1"/>
        <end position="91"/>
    </location>
</feature>
<dbReference type="Gene3D" id="1.10.238.10">
    <property type="entry name" value="EF-hand"/>
    <property type="match status" value="1"/>
</dbReference>
<evidence type="ECO:0000313" key="21">
    <source>
        <dbReference type="Proteomes" id="UP000837801"/>
    </source>
</evidence>
<feature type="compositionally biased region" description="Polar residues" evidence="17">
    <location>
        <begin position="19"/>
        <end position="33"/>
    </location>
</feature>
<comment type="subcellular location">
    <subcellularLocation>
        <location evidence="1">Cell membrane</location>
        <topology evidence="1">Multi-pass membrane protein</topology>
    </subcellularLocation>
</comment>
<feature type="region of interest" description="Disordered" evidence="17">
    <location>
        <begin position="168"/>
        <end position="199"/>
    </location>
</feature>
<evidence type="ECO:0000256" key="17">
    <source>
        <dbReference type="SAM" id="MobiDB-lite"/>
    </source>
</evidence>
<feature type="compositionally biased region" description="Polar residues" evidence="17">
    <location>
        <begin position="40"/>
        <end position="52"/>
    </location>
</feature>
<protein>
    <recommendedName>
        <fullName evidence="16">Calcium-channel protein CCH1</fullName>
    </recommendedName>
</protein>
<feature type="compositionally biased region" description="Polar residues" evidence="17">
    <location>
        <begin position="168"/>
        <end position="179"/>
    </location>
</feature>
<dbReference type="SUPFAM" id="SSF81324">
    <property type="entry name" value="Voltage-gated potassium channels"/>
    <property type="match status" value="3"/>
</dbReference>
<keyword evidence="14" id="KW-0407">Ion channel</keyword>
<dbReference type="FunFam" id="1.10.287.70:FF:000093">
    <property type="entry name" value="Calcium channel subunit Cch1"/>
    <property type="match status" value="1"/>
</dbReference>
<feature type="transmembrane region" description="Helical" evidence="18">
    <location>
        <begin position="759"/>
        <end position="778"/>
    </location>
</feature>
<evidence type="ECO:0000256" key="6">
    <source>
        <dbReference type="ARBA" id="ARBA00022673"/>
    </source>
</evidence>
<dbReference type="GO" id="GO:0008331">
    <property type="term" value="F:high voltage-gated calcium channel activity"/>
    <property type="evidence" value="ECO:0007669"/>
    <property type="project" value="TreeGrafter"/>
</dbReference>
<dbReference type="OrthoDB" id="416585at2759"/>
<feature type="region of interest" description="Disordered" evidence="17">
    <location>
        <begin position="105"/>
        <end position="155"/>
    </location>
</feature>
<evidence type="ECO:0000256" key="3">
    <source>
        <dbReference type="ARBA" id="ARBA00022475"/>
    </source>
</evidence>
<keyword evidence="9" id="KW-0851">Voltage-gated channel</keyword>